<dbReference type="EMBL" id="MHOT01000003">
    <property type="protein sequence ID" value="OGZ69796.1"/>
    <property type="molecule type" value="Genomic_DNA"/>
</dbReference>
<reference evidence="1 2" key="1">
    <citation type="journal article" date="2016" name="Nat. Commun.">
        <title>Thousands of microbial genomes shed light on interconnected biogeochemical processes in an aquifer system.</title>
        <authorList>
            <person name="Anantharaman K."/>
            <person name="Brown C.T."/>
            <person name="Hug L.A."/>
            <person name="Sharon I."/>
            <person name="Castelle C.J."/>
            <person name="Probst A.J."/>
            <person name="Thomas B.C."/>
            <person name="Singh A."/>
            <person name="Wilkins M.J."/>
            <person name="Karaoz U."/>
            <person name="Brodie E.L."/>
            <person name="Williams K.H."/>
            <person name="Hubbard S.S."/>
            <person name="Banfield J.F."/>
        </authorList>
    </citation>
    <scope>NUCLEOTIDE SEQUENCE [LARGE SCALE GENOMIC DNA]</scope>
</reference>
<dbReference type="STRING" id="1802207.A3D44_02965"/>
<dbReference type="Proteomes" id="UP000178820">
    <property type="component" value="Unassembled WGS sequence"/>
</dbReference>
<accession>A0A1G2I4R3</accession>
<dbReference type="AlphaFoldDB" id="A0A1G2I4R3"/>
<evidence type="ECO:0000313" key="1">
    <source>
        <dbReference type="EMBL" id="OGZ69796.1"/>
    </source>
</evidence>
<proteinExistence type="predicted"/>
<comment type="caution">
    <text evidence="1">The sequence shown here is derived from an EMBL/GenBank/DDBJ whole genome shotgun (WGS) entry which is preliminary data.</text>
</comment>
<protein>
    <submittedName>
        <fullName evidence="1">Uncharacterized protein</fullName>
    </submittedName>
</protein>
<sequence>MITMPTLEGIFGTPSIIFTLKGNPQSVAVLEALEQCDCSANRMVFDSKADVENYFSSTGISPASAVVLFDQNLGRKRFRPTCRNRSWAVKVPDWTAGAQWIVMVGGACHSQPRVEGCARQIAADFGKNFSKRLHGGQFPWGSGKKTSIGCEQPPRPISIPDTIGQIIADLNAGPNLAEAIADKAFAAELPTDSRISWIRVVPEPLTLDVRAVEKVLAALRSFEVACNQLVSDNPEVQDLLLAGVELPEGSLLPKAYLFPRVSRSSVGRPDLHYTGQNDLPFASEIDEMPGGMPELVHIDHVYGINAARWQKAFDWLCQEGKLLFLVSHQWSKCYIPETEWLVGYLQRLGYPVGLLTTDRIEEIKFCNGGLYLAGEKIRTIWRQFPIFETRCWLENVVMAAEEGRVRLFPEFAHFGNKAWFSVFRSHEAFYRKTLDADTFAILDQVLPHSYIVGAGGSDSFPFEVNGVDIASLTDLKNLPESHRDKLVLKICGANNLAARSYGVLMGVGIQDDEWKNWINERLELRQPFVVQRRLAAGIGRIPVMNTKTGYPELFSCRILARPWSFNGKLVSVHGCAVPSYLYRVHGMVDMAVVPFSI</sequence>
<evidence type="ECO:0000313" key="2">
    <source>
        <dbReference type="Proteomes" id="UP000178820"/>
    </source>
</evidence>
<name>A0A1G2I4R3_9BACT</name>
<organism evidence="1 2">
    <name type="scientific">Candidatus Staskawiczbacteria bacterium RIFCSPHIGHO2_02_FULL_42_22</name>
    <dbReference type="NCBI Taxonomy" id="1802207"/>
    <lineage>
        <taxon>Bacteria</taxon>
        <taxon>Candidatus Staskawicziibacteriota</taxon>
    </lineage>
</organism>
<gene>
    <name evidence="1" type="ORF">A3D44_02965</name>
</gene>